<proteinExistence type="predicted"/>
<evidence type="ECO:0000313" key="2">
    <source>
        <dbReference type="Proteomes" id="UP001177003"/>
    </source>
</evidence>
<name>A0AA35ZX81_LACSI</name>
<sequence>MTSDASPLGHFLRDGSQGPCCVSSLLSDPIVPTLADGCPSYIRFENWMRHVVALPMLKIAYIRFLDGTLSFFYGLLTLRGRFLSIKVNLRAKEDMKLVGEEMLLKFWEMYADLFIRYGDASAKINMLENQSPLLVFGPLSKRVVHELCVVIQNWHMGYPKAANDFFQKNFMMFWPVNEASGSASTYLVK</sequence>
<keyword evidence="2" id="KW-1185">Reference proteome</keyword>
<dbReference type="Proteomes" id="UP001177003">
    <property type="component" value="Chromosome 8"/>
</dbReference>
<accession>A0AA35ZX81</accession>
<evidence type="ECO:0000313" key="1">
    <source>
        <dbReference type="EMBL" id="CAI9299851.1"/>
    </source>
</evidence>
<dbReference type="EMBL" id="OX465084">
    <property type="protein sequence ID" value="CAI9299851.1"/>
    <property type="molecule type" value="Genomic_DNA"/>
</dbReference>
<gene>
    <name evidence="1" type="ORF">LSALG_LOCUS38537</name>
</gene>
<protein>
    <submittedName>
        <fullName evidence="1">Uncharacterized protein</fullName>
    </submittedName>
</protein>
<reference evidence="1" key="1">
    <citation type="submission" date="2023-04" db="EMBL/GenBank/DDBJ databases">
        <authorList>
            <person name="Vijverberg K."/>
            <person name="Xiong W."/>
            <person name="Schranz E."/>
        </authorList>
    </citation>
    <scope>NUCLEOTIDE SEQUENCE</scope>
</reference>
<organism evidence="1 2">
    <name type="scientific">Lactuca saligna</name>
    <name type="common">Willowleaf lettuce</name>
    <dbReference type="NCBI Taxonomy" id="75948"/>
    <lineage>
        <taxon>Eukaryota</taxon>
        <taxon>Viridiplantae</taxon>
        <taxon>Streptophyta</taxon>
        <taxon>Embryophyta</taxon>
        <taxon>Tracheophyta</taxon>
        <taxon>Spermatophyta</taxon>
        <taxon>Magnoliopsida</taxon>
        <taxon>eudicotyledons</taxon>
        <taxon>Gunneridae</taxon>
        <taxon>Pentapetalae</taxon>
        <taxon>asterids</taxon>
        <taxon>campanulids</taxon>
        <taxon>Asterales</taxon>
        <taxon>Asteraceae</taxon>
        <taxon>Cichorioideae</taxon>
        <taxon>Cichorieae</taxon>
        <taxon>Lactucinae</taxon>
        <taxon>Lactuca</taxon>
    </lineage>
</organism>
<dbReference type="AlphaFoldDB" id="A0AA35ZX81"/>